<reference evidence="1" key="1">
    <citation type="submission" date="2023-05" db="EMBL/GenBank/DDBJ databases">
        <authorList>
            <consortium name="ELIXIR-Norway"/>
        </authorList>
    </citation>
    <scope>NUCLEOTIDE SEQUENCE</scope>
</reference>
<evidence type="ECO:0000313" key="2">
    <source>
        <dbReference type="Proteomes" id="UP001162501"/>
    </source>
</evidence>
<gene>
    <name evidence="1" type="ORF">MRATA1EN22A_LOCUS4584</name>
</gene>
<accession>A0AC59YCP9</accession>
<dbReference type="EMBL" id="OX596097">
    <property type="protein sequence ID" value="CAM9584974.1"/>
    <property type="molecule type" value="Genomic_DNA"/>
</dbReference>
<reference evidence="1" key="2">
    <citation type="submission" date="2025-03" db="EMBL/GenBank/DDBJ databases">
        <authorList>
            <consortium name="ELIXIR-Norway"/>
            <consortium name="Elixir Norway"/>
        </authorList>
    </citation>
    <scope>NUCLEOTIDE SEQUENCE</scope>
</reference>
<proteinExistence type="predicted"/>
<protein>
    <submittedName>
        <fullName evidence="1">Uncharacterized protein</fullName>
    </submittedName>
</protein>
<evidence type="ECO:0000313" key="1">
    <source>
        <dbReference type="EMBL" id="CAM9584974.1"/>
    </source>
</evidence>
<dbReference type="Proteomes" id="UP001162501">
    <property type="component" value="Chromosome 13"/>
</dbReference>
<name>A0AC59YCP9_RANTA</name>
<sequence>MRPTYFLSWPFSWGCSMGKAPIGWPFWDPSSRMGAPPSWGHLLFLRQIPKRLRYHHRSHTMTTALTHRSLTHTALTHTTLTLLSHYDHQLHCLKKKWHGGSASSTSPRSPDHGSHSVTKGSVVTGGLDSGPPSGGGAAKKMAGVCWVREKEGHAHSSGPPSNVTLQGHWVTVKPNSINCFRNHHR</sequence>
<organism evidence="1 2">
    <name type="scientific">Rangifer tarandus platyrhynchus</name>
    <name type="common">Svalbard reindeer</name>
    <dbReference type="NCBI Taxonomy" id="3082113"/>
    <lineage>
        <taxon>Eukaryota</taxon>
        <taxon>Metazoa</taxon>
        <taxon>Chordata</taxon>
        <taxon>Craniata</taxon>
        <taxon>Vertebrata</taxon>
        <taxon>Euteleostomi</taxon>
        <taxon>Mammalia</taxon>
        <taxon>Eutheria</taxon>
        <taxon>Laurasiatheria</taxon>
        <taxon>Artiodactyla</taxon>
        <taxon>Ruminantia</taxon>
        <taxon>Pecora</taxon>
        <taxon>Cervidae</taxon>
        <taxon>Odocoileinae</taxon>
        <taxon>Rangifer</taxon>
    </lineage>
</organism>